<evidence type="ECO:0008006" key="7">
    <source>
        <dbReference type="Google" id="ProtNLM"/>
    </source>
</evidence>
<organism evidence="5 6">
    <name type="scientific">Suhomyces tanzawaensis NRRL Y-17324</name>
    <dbReference type="NCBI Taxonomy" id="984487"/>
    <lineage>
        <taxon>Eukaryota</taxon>
        <taxon>Fungi</taxon>
        <taxon>Dikarya</taxon>
        <taxon>Ascomycota</taxon>
        <taxon>Saccharomycotina</taxon>
        <taxon>Pichiomycetes</taxon>
        <taxon>Debaryomycetaceae</taxon>
        <taxon>Suhomyces</taxon>
    </lineage>
</organism>
<dbReference type="Pfam" id="PF15630">
    <property type="entry name" value="CENP-S"/>
    <property type="match status" value="1"/>
</dbReference>
<dbReference type="GO" id="GO:0006281">
    <property type="term" value="P:DNA repair"/>
    <property type="evidence" value="ECO:0007669"/>
    <property type="project" value="UniProtKB-KW"/>
</dbReference>
<keyword evidence="6" id="KW-1185">Reference proteome</keyword>
<dbReference type="InterPro" id="IPR029003">
    <property type="entry name" value="CENP-S/Mhf1"/>
</dbReference>
<evidence type="ECO:0000256" key="1">
    <source>
        <dbReference type="ARBA" id="ARBA00006612"/>
    </source>
</evidence>
<evidence type="ECO:0000256" key="3">
    <source>
        <dbReference type="ARBA" id="ARBA00023125"/>
    </source>
</evidence>
<dbReference type="PANTHER" id="PTHR22980:SF0">
    <property type="entry name" value="CENTROMERE PROTEIN S"/>
    <property type="match status" value="1"/>
</dbReference>
<dbReference type="InterPro" id="IPR009072">
    <property type="entry name" value="Histone-fold"/>
</dbReference>
<comment type="similarity">
    <text evidence="1">Belongs to the TAF9 family. CENP-S/MHF1 subfamily.</text>
</comment>
<dbReference type="STRING" id="984487.A0A1E4SFH1"/>
<sequence>PLNHIAMDDTGQLKSAVYLMVARMVEQKLPAQVGASPTYIATLVELVYNQLIILGEDLEMFAHHAGRTTVEPKDMYMAVRKNESLTRVLRAVEEAMGQAE</sequence>
<evidence type="ECO:0000313" key="6">
    <source>
        <dbReference type="Proteomes" id="UP000094285"/>
    </source>
</evidence>
<dbReference type="OrthoDB" id="1872155at2759"/>
<keyword evidence="2" id="KW-0227">DNA damage</keyword>
<dbReference type="GeneID" id="30984249"/>
<dbReference type="Gene3D" id="1.10.20.10">
    <property type="entry name" value="Histone, subunit A"/>
    <property type="match status" value="1"/>
</dbReference>
<dbReference type="AlphaFoldDB" id="A0A1E4SFH1"/>
<dbReference type="GO" id="GO:0000712">
    <property type="term" value="P:resolution of meiotic recombination intermediates"/>
    <property type="evidence" value="ECO:0007669"/>
    <property type="project" value="TreeGrafter"/>
</dbReference>
<evidence type="ECO:0000256" key="2">
    <source>
        <dbReference type="ARBA" id="ARBA00022763"/>
    </source>
</evidence>
<keyword evidence="3" id="KW-0238">DNA-binding</keyword>
<reference evidence="6" key="1">
    <citation type="submission" date="2016-05" db="EMBL/GenBank/DDBJ databases">
        <title>Comparative genomics of biotechnologically important yeasts.</title>
        <authorList>
            <consortium name="DOE Joint Genome Institute"/>
            <person name="Riley R."/>
            <person name="Haridas S."/>
            <person name="Wolfe K.H."/>
            <person name="Lopes M.R."/>
            <person name="Hittinger C.T."/>
            <person name="Goker M."/>
            <person name="Salamov A."/>
            <person name="Wisecaver J."/>
            <person name="Long T.M."/>
            <person name="Aerts A.L."/>
            <person name="Barry K."/>
            <person name="Choi C."/>
            <person name="Clum A."/>
            <person name="Coughlan A.Y."/>
            <person name="Deshpande S."/>
            <person name="Douglass A.P."/>
            <person name="Hanson S.J."/>
            <person name="Klenk H.-P."/>
            <person name="Labutti K."/>
            <person name="Lapidus A."/>
            <person name="Lindquist E."/>
            <person name="Lipzen A."/>
            <person name="Meier-Kolthoff J.P."/>
            <person name="Ohm R.A."/>
            <person name="Otillar R.P."/>
            <person name="Pangilinan J."/>
            <person name="Peng Y."/>
            <person name="Rokas A."/>
            <person name="Rosa C.A."/>
            <person name="Scheuner C."/>
            <person name="Sibirny A.A."/>
            <person name="Slot J.C."/>
            <person name="Stielow J.B."/>
            <person name="Sun H."/>
            <person name="Kurtzman C.P."/>
            <person name="Blackwell M."/>
            <person name="Grigoriev I.V."/>
            <person name="Jeffries T.W."/>
        </authorList>
    </citation>
    <scope>NUCLEOTIDE SEQUENCE [LARGE SCALE GENOMIC DNA]</scope>
    <source>
        <strain evidence="6">NRRL Y-17324</strain>
    </source>
</reference>
<evidence type="ECO:0000313" key="5">
    <source>
        <dbReference type="EMBL" id="ODV78267.1"/>
    </source>
</evidence>
<dbReference type="CDD" id="cd22919">
    <property type="entry name" value="HFD_CENP-S"/>
    <property type="match status" value="1"/>
</dbReference>
<dbReference type="GO" id="GO:0031297">
    <property type="term" value="P:replication fork processing"/>
    <property type="evidence" value="ECO:0007669"/>
    <property type="project" value="TreeGrafter"/>
</dbReference>
<gene>
    <name evidence="5" type="ORF">CANTADRAFT_52737</name>
</gene>
<accession>A0A1E4SFH1</accession>
<protein>
    <recommendedName>
        <fullName evidence="7">Histone-fold-containing protein</fullName>
    </recommendedName>
</protein>
<name>A0A1E4SFH1_9ASCO</name>
<dbReference type="SUPFAM" id="SSF47113">
    <property type="entry name" value="Histone-fold"/>
    <property type="match status" value="1"/>
</dbReference>
<dbReference type="GO" id="GO:0046982">
    <property type="term" value="F:protein heterodimerization activity"/>
    <property type="evidence" value="ECO:0007669"/>
    <property type="project" value="InterPro"/>
</dbReference>
<keyword evidence="4" id="KW-0234">DNA repair</keyword>
<evidence type="ECO:0000256" key="4">
    <source>
        <dbReference type="ARBA" id="ARBA00023204"/>
    </source>
</evidence>
<dbReference type="RefSeq" id="XP_020063389.1">
    <property type="nucleotide sequence ID" value="XM_020210113.1"/>
</dbReference>
<dbReference type="Proteomes" id="UP000094285">
    <property type="component" value="Unassembled WGS sequence"/>
</dbReference>
<proteinExistence type="inferred from homology"/>
<dbReference type="GO" id="GO:0003677">
    <property type="term" value="F:DNA binding"/>
    <property type="evidence" value="ECO:0007669"/>
    <property type="project" value="UniProtKB-KW"/>
</dbReference>
<feature type="non-terminal residue" evidence="5">
    <location>
        <position position="1"/>
    </location>
</feature>
<dbReference type="GO" id="GO:0071821">
    <property type="term" value="C:FANCM-MHF complex"/>
    <property type="evidence" value="ECO:0007669"/>
    <property type="project" value="InterPro"/>
</dbReference>
<dbReference type="PANTHER" id="PTHR22980">
    <property type="entry name" value="CORTISTATIN"/>
    <property type="match status" value="1"/>
</dbReference>
<dbReference type="GO" id="GO:0003682">
    <property type="term" value="F:chromatin binding"/>
    <property type="evidence" value="ECO:0007669"/>
    <property type="project" value="TreeGrafter"/>
</dbReference>
<dbReference type="EMBL" id="KV453913">
    <property type="protein sequence ID" value="ODV78267.1"/>
    <property type="molecule type" value="Genomic_DNA"/>
</dbReference>